<organism evidence="2 3">
    <name type="scientific">Penicillium argentinense</name>
    <dbReference type="NCBI Taxonomy" id="1131581"/>
    <lineage>
        <taxon>Eukaryota</taxon>
        <taxon>Fungi</taxon>
        <taxon>Dikarya</taxon>
        <taxon>Ascomycota</taxon>
        <taxon>Pezizomycotina</taxon>
        <taxon>Eurotiomycetes</taxon>
        <taxon>Eurotiomycetidae</taxon>
        <taxon>Eurotiales</taxon>
        <taxon>Aspergillaceae</taxon>
        <taxon>Penicillium</taxon>
    </lineage>
</organism>
<proteinExistence type="predicted"/>
<keyword evidence="3" id="KW-1185">Reference proteome</keyword>
<comment type="caution">
    <text evidence="2">The sequence shown here is derived from an EMBL/GenBank/DDBJ whole genome shotgun (WGS) entry which is preliminary data.</text>
</comment>
<dbReference type="RefSeq" id="XP_056472323.1">
    <property type="nucleotide sequence ID" value="XM_056621517.1"/>
</dbReference>
<protein>
    <submittedName>
        <fullName evidence="2">Uncharacterized protein</fullName>
    </submittedName>
</protein>
<evidence type="ECO:0000256" key="1">
    <source>
        <dbReference type="SAM" id="MobiDB-lite"/>
    </source>
</evidence>
<reference evidence="2" key="2">
    <citation type="journal article" date="2023" name="IMA Fungus">
        <title>Comparative genomic study of the Penicillium genus elucidates a diverse pangenome and 15 lateral gene transfer events.</title>
        <authorList>
            <person name="Petersen C."/>
            <person name="Sorensen T."/>
            <person name="Nielsen M.R."/>
            <person name="Sondergaard T.E."/>
            <person name="Sorensen J.L."/>
            <person name="Fitzpatrick D.A."/>
            <person name="Frisvad J.C."/>
            <person name="Nielsen K.L."/>
        </authorList>
    </citation>
    <scope>NUCLEOTIDE SEQUENCE</scope>
    <source>
        <strain evidence="2">IBT 30761</strain>
    </source>
</reference>
<sequence>MIAYSDVRDPTGNGEGERWERRRKEKNGTVYMLPAKRRGYGKITPDYLQITPGSRLFRPARVPLSGVVTAASVVLPPRRAAECSDVRPLRLLPAAAIAAPSLPFPAYTYYELYRDVEQGALF</sequence>
<dbReference type="GeneID" id="81360496"/>
<evidence type="ECO:0000313" key="2">
    <source>
        <dbReference type="EMBL" id="KAJ5090342.1"/>
    </source>
</evidence>
<dbReference type="EMBL" id="JAPQKI010000009">
    <property type="protein sequence ID" value="KAJ5090342.1"/>
    <property type="molecule type" value="Genomic_DNA"/>
</dbReference>
<dbReference type="Proteomes" id="UP001149074">
    <property type="component" value="Unassembled WGS sequence"/>
</dbReference>
<dbReference type="AlphaFoldDB" id="A0A9W9EYI2"/>
<name>A0A9W9EYI2_9EURO</name>
<evidence type="ECO:0000313" key="3">
    <source>
        <dbReference type="Proteomes" id="UP001149074"/>
    </source>
</evidence>
<feature type="region of interest" description="Disordered" evidence="1">
    <location>
        <begin position="1"/>
        <end position="23"/>
    </location>
</feature>
<gene>
    <name evidence="2" type="ORF">N7532_009026</name>
</gene>
<accession>A0A9W9EYI2</accession>
<reference evidence="2" key="1">
    <citation type="submission" date="2022-11" db="EMBL/GenBank/DDBJ databases">
        <authorList>
            <person name="Petersen C."/>
        </authorList>
    </citation>
    <scope>NUCLEOTIDE SEQUENCE</scope>
    <source>
        <strain evidence="2">IBT 30761</strain>
    </source>
</reference>